<proteinExistence type="predicted"/>
<dbReference type="Gene3D" id="1.20.5.1160">
    <property type="entry name" value="Vasodilator-stimulated phosphoprotein"/>
    <property type="match status" value="1"/>
</dbReference>
<evidence type="ECO:0008006" key="5">
    <source>
        <dbReference type="Google" id="ProtNLM"/>
    </source>
</evidence>
<keyword evidence="1" id="KW-0175">Coiled coil</keyword>
<accession>A0ABN9XD18</accession>
<evidence type="ECO:0000313" key="4">
    <source>
        <dbReference type="Proteomes" id="UP001189429"/>
    </source>
</evidence>
<name>A0ABN9XD18_9DINO</name>
<gene>
    <name evidence="3" type="ORF">PCOR1329_LOCUS74673</name>
</gene>
<organism evidence="3 4">
    <name type="scientific">Prorocentrum cordatum</name>
    <dbReference type="NCBI Taxonomy" id="2364126"/>
    <lineage>
        <taxon>Eukaryota</taxon>
        <taxon>Sar</taxon>
        <taxon>Alveolata</taxon>
        <taxon>Dinophyceae</taxon>
        <taxon>Prorocentrales</taxon>
        <taxon>Prorocentraceae</taxon>
        <taxon>Prorocentrum</taxon>
    </lineage>
</organism>
<protein>
    <recommendedName>
        <fullName evidence="5">FHA domain-containing protein</fullName>
    </recommendedName>
</protein>
<evidence type="ECO:0000256" key="2">
    <source>
        <dbReference type="SAM" id="MobiDB-lite"/>
    </source>
</evidence>
<dbReference type="Proteomes" id="UP001189429">
    <property type="component" value="Unassembled WGS sequence"/>
</dbReference>
<comment type="caution">
    <text evidence="3">The sequence shown here is derived from an EMBL/GenBank/DDBJ whole genome shotgun (WGS) entry which is preliminary data.</text>
</comment>
<evidence type="ECO:0000313" key="3">
    <source>
        <dbReference type="EMBL" id="CAK0896102.1"/>
    </source>
</evidence>
<dbReference type="EMBL" id="CAUYUJ010020142">
    <property type="protein sequence ID" value="CAK0896102.1"/>
    <property type="molecule type" value="Genomic_DNA"/>
</dbReference>
<reference evidence="3" key="1">
    <citation type="submission" date="2023-10" db="EMBL/GenBank/DDBJ databases">
        <authorList>
            <person name="Chen Y."/>
            <person name="Shah S."/>
            <person name="Dougan E. K."/>
            <person name="Thang M."/>
            <person name="Chan C."/>
        </authorList>
    </citation>
    <scope>NUCLEOTIDE SEQUENCE [LARGE SCALE GENOMIC DNA]</scope>
</reference>
<feature type="coiled-coil region" evidence="1">
    <location>
        <begin position="39"/>
        <end position="80"/>
    </location>
</feature>
<sequence length="324" mass="36357">MDGIMVAAGPPPWFQDFESRLSTQLAGITSDLAGVKGMIDQARIEAQDARRAAEEAQKKVDNMEMEVEGIRNDLEELYITRKEVEDMLRDQLTEEWTKEAFLKDLGGLVKEEELPELVAEVLRKTGGSTPRAGSWGPGMRAPAEKSGKELERTMVIGGFERDSMGSEIQDGIKAGYGDTDGNVEGSEEILVRSRRSSIGFIRFKSAQGKTYFLTNLKEKGDIMVNGRRLWANDEKDEITRKKESSVATLVKELKTHPEAHPGVAERVDRSHARGIVWMDKTRVGEWDRHREEFKVSVIDTSKLNLGFSGEDIIKQRRGEMGLQE</sequence>
<feature type="region of interest" description="Disordered" evidence="2">
    <location>
        <begin position="128"/>
        <end position="147"/>
    </location>
</feature>
<keyword evidence="4" id="KW-1185">Reference proteome</keyword>
<evidence type="ECO:0000256" key="1">
    <source>
        <dbReference type="SAM" id="Coils"/>
    </source>
</evidence>